<evidence type="ECO:0000313" key="4">
    <source>
        <dbReference type="WBParaSite" id="EgrG_000073500"/>
    </source>
</evidence>
<evidence type="ECO:0000256" key="1">
    <source>
        <dbReference type="SAM" id="MobiDB-lite"/>
    </source>
</evidence>
<feature type="compositionally biased region" description="Polar residues" evidence="1">
    <location>
        <begin position="1"/>
        <end position="10"/>
    </location>
</feature>
<reference evidence="2" key="2">
    <citation type="submission" date="2014-06" db="EMBL/GenBank/DDBJ databases">
        <authorList>
            <person name="Aslett M."/>
        </authorList>
    </citation>
    <scope>NUCLEOTIDE SEQUENCE</scope>
</reference>
<protein>
    <submittedName>
        <fullName evidence="2 4">Uncharacterized protein</fullName>
    </submittedName>
</protein>
<dbReference type="Proteomes" id="UP000492820">
    <property type="component" value="Unassembled WGS sequence"/>
</dbReference>
<gene>
    <name evidence="2" type="ORF">EgrG_000073500</name>
</gene>
<proteinExistence type="predicted"/>
<dbReference type="OrthoDB" id="6271167at2759"/>
<dbReference type="AlphaFoldDB" id="A0A068WW54"/>
<reference evidence="4" key="3">
    <citation type="submission" date="2020-10" db="UniProtKB">
        <authorList>
            <consortium name="WormBaseParasite"/>
        </authorList>
    </citation>
    <scope>IDENTIFICATION</scope>
</reference>
<organism evidence="2">
    <name type="scientific">Echinococcus granulosus</name>
    <name type="common">Hydatid tapeworm</name>
    <dbReference type="NCBI Taxonomy" id="6210"/>
    <lineage>
        <taxon>Eukaryota</taxon>
        <taxon>Metazoa</taxon>
        <taxon>Spiralia</taxon>
        <taxon>Lophotrochozoa</taxon>
        <taxon>Platyhelminthes</taxon>
        <taxon>Cestoda</taxon>
        <taxon>Eucestoda</taxon>
        <taxon>Cyclophyllidea</taxon>
        <taxon>Taeniidae</taxon>
        <taxon>Echinococcus</taxon>
        <taxon>Echinococcus granulosus group</taxon>
    </lineage>
</organism>
<reference evidence="2 3" key="1">
    <citation type="journal article" date="2013" name="Nature">
        <title>The genomes of four tapeworm species reveal adaptations to parasitism.</title>
        <authorList>
            <person name="Tsai I.J."/>
            <person name="Zarowiecki M."/>
            <person name="Holroyd N."/>
            <person name="Garciarrubio A."/>
            <person name="Sanchez-Flores A."/>
            <person name="Brooks K.L."/>
            <person name="Tracey A."/>
            <person name="Bobes R.J."/>
            <person name="Fragoso G."/>
            <person name="Sciutto E."/>
            <person name="Aslett M."/>
            <person name="Beasley H."/>
            <person name="Bennett H.M."/>
            <person name="Cai J."/>
            <person name="Camicia F."/>
            <person name="Clark R."/>
            <person name="Cucher M."/>
            <person name="De Silva N."/>
            <person name="Day T.A."/>
            <person name="Deplazes P."/>
            <person name="Estrada K."/>
            <person name="Fernandez C."/>
            <person name="Holland P.W."/>
            <person name="Hou J."/>
            <person name="Hu S."/>
            <person name="Huckvale T."/>
            <person name="Hung S.S."/>
            <person name="Kamenetzky L."/>
            <person name="Keane J.A."/>
            <person name="Kiss F."/>
            <person name="Koziol U."/>
            <person name="Lambert O."/>
            <person name="Liu K."/>
            <person name="Luo X."/>
            <person name="Luo Y."/>
            <person name="Macchiaroli N."/>
            <person name="Nichol S."/>
            <person name="Paps J."/>
            <person name="Parkinson J."/>
            <person name="Pouchkina-Stantcheva N."/>
            <person name="Riddiford N."/>
            <person name="Rosenzvit M."/>
            <person name="Salinas G."/>
            <person name="Wasmuth J.D."/>
            <person name="Zamanian M."/>
            <person name="Zheng Y."/>
            <person name="Cai X."/>
            <person name="Soberon X."/>
            <person name="Olson P.D."/>
            <person name="Laclette J.P."/>
            <person name="Brehm K."/>
            <person name="Berriman M."/>
            <person name="Garciarrubio A."/>
            <person name="Bobes R.J."/>
            <person name="Fragoso G."/>
            <person name="Sanchez-Flores A."/>
            <person name="Estrada K."/>
            <person name="Cevallos M.A."/>
            <person name="Morett E."/>
            <person name="Gonzalez V."/>
            <person name="Portillo T."/>
            <person name="Ochoa-Leyva A."/>
            <person name="Jose M.V."/>
            <person name="Sciutto E."/>
            <person name="Landa A."/>
            <person name="Jimenez L."/>
            <person name="Valdes V."/>
            <person name="Carrero J.C."/>
            <person name="Larralde C."/>
            <person name="Morales-Montor J."/>
            <person name="Limon-Lason J."/>
            <person name="Soberon X."/>
            <person name="Laclette J.P."/>
        </authorList>
    </citation>
    <scope>NUCLEOTIDE SEQUENCE [LARGE SCALE GENOMIC DNA]</scope>
</reference>
<name>A0A068WW54_ECHGR</name>
<accession>A0A068WW54</accession>
<evidence type="ECO:0000313" key="2">
    <source>
        <dbReference type="EMBL" id="CDS21930.1"/>
    </source>
</evidence>
<sequence>MGENITQKRQLSPPKKYKNQTFEASPPEIHRGEALIIRSDSPHLAIPRAQVGRKMPSSSFSTYNMTYTTEMEESSGNEDRPDVIRNSQGETKFDFCFSPIQMQRPKSPQMMSAVYEVTEPLSERTNVFDTKMHALANHKEGGISPIQNTPKAWQVADIGEPDDGEVDENIPITPKDHLLRNSESLTSRMAQLLWAPMCSPSKEISEGSDDFDCSSGETSPPIMRLYMPKDGHGVRAVCSPRYEQEVQWKSTQTENVLLTVDKGTQTVEECEVPVYPDVTDNADATRLKEWIEELFKHKLPRADSQVE</sequence>
<dbReference type="EMBL" id="LK028585">
    <property type="protein sequence ID" value="CDS21930.1"/>
    <property type="molecule type" value="Genomic_DNA"/>
</dbReference>
<dbReference type="WBParaSite" id="EgrG_000073500">
    <property type="protein sequence ID" value="EgrG_000073500"/>
    <property type="gene ID" value="EgrG_000073500"/>
</dbReference>
<evidence type="ECO:0000313" key="3">
    <source>
        <dbReference type="Proteomes" id="UP000492820"/>
    </source>
</evidence>
<feature type="region of interest" description="Disordered" evidence="1">
    <location>
        <begin position="1"/>
        <end position="60"/>
    </location>
</feature>